<evidence type="ECO:0000313" key="3">
    <source>
        <dbReference type="Proteomes" id="UP000215086"/>
    </source>
</evidence>
<feature type="region of interest" description="Disordered" evidence="1">
    <location>
        <begin position="1"/>
        <end position="27"/>
    </location>
</feature>
<gene>
    <name evidence="2" type="ORF">THTE_1621</name>
</gene>
<keyword evidence="3" id="KW-1185">Reference proteome</keyword>
<dbReference type="Proteomes" id="UP000215086">
    <property type="component" value="Chromosome"/>
</dbReference>
<evidence type="ECO:0000313" key="2">
    <source>
        <dbReference type="EMBL" id="ASV74223.1"/>
    </source>
</evidence>
<dbReference type="KEGG" id="ttf:THTE_1621"/>
<name>A0A286RE59_9BACT</name>
<reference evidence="2 3" key="1">
    <citation type="journal article" name="Front. Microbiol.">
        <title>Sugar Metabolism of the First Thermophilic Planctomycete Thermogutta terrifontis: Comparative Genomic and Transcriptomic Approaches.</title>
        <authorList>
            <person name="Elcheninov A.G."/>
            <person name="Menzel P."/>
            <person name="Gudbergsdottir S.R."/>
            <person name="Slesarev A.I."/>
            <person name="Kadnikov V.V."/>
            <person name="Krogh A."/>
            <person name="Bonch-Osmolovskaya E.A."/>
            <person name="Peng X."/>
            <person name="Kublanov I.V."/>
        </authorList>
    </citation>
    <scope>NUCLEOTIDE SEQUENCE [LARGE SCALE GENOMIC DNA]</scope>
    <source>
        <strain evidence="2 3">R1</strain>
    </source>
</reference>
<protein>
    <submittedName>
        <fullName evidence="2">Uncharacterized protein</fullName>
    </submittedName>
</protein>
<dbReference type="AlphaFoldDB" id="A0A286RE59"/>
<organism evidence="2 3">
    <name type="scientific">Thermogutta terrifontis</name>
    <dbReference type="NCBI Taxonomy" id="1331910"/>
    <lineage>
        <taxon>Bacteria</taxon>
        <taxon>Pseudomonadati</taxon>
        <taxon>Planctomycetota</taxon>
        <taxon>Planctomycetia</taxon>
        <taxon>Pirellulales</taxon>
        <taxon>Thermoguttaceae</taxon>
        <taxon>Thermogutta</taxon>
    </lineage>
</organism>
<evidence type="ECO:0000256" key="1">
    <source>
        <dbReference type="SAM" id="MobiDB-lite"/>
    </source>
</evidence>
<sequence>MKTTEVSYQGPRGELLQSRPSAGEGFHVTPTSDSYRMLFWDHQL</sequence>
<accession>A0A286RE59</accession>
<dbReference type="EMBL" id="CP018477">
    <property type="protein sequence ID" value="ASV74223.1"/>
    <property type="molecule type" value="Genomic_DNA"/>
</dbReference>
<proteinExistence type="predicted"/>